<dbReference type="AlphaFoldDB" id="A0A4R8IHR9"/>
<dbReference type="EMBL" id="SOEO01000001">
    <property type="protein sequence ID" value="TDX86049.1"/>
    <property type="molecule type" value="Genomic_DNA"/>
</dbReference>
<keyword evidence="2" id="KW-1185">Reference proteome</keyword>
<organism evidence="1 2">
    <name type="scientific">Epilithonimonas xixisoli</name>
    <dbReference type="NCBI Taxonomy" id="1476462"/>
    <lineage>
        <taxon>Bacteria</taxon>
        <taxon>Pseudomonadati</taxon>
        <taxon>Bacteroidota</taxon>
        <taxon>Flavobacteriia</taxon>
        <taxon>Flavobacteriales</taxon>
        <taxon>Weeksellaceae</taxon>
        <taxon>Chryseobacterium group</taxon>
        <taxon>Epilithonimonas</taxon>
    </lineage>
</organism>
<accession>A0A4R8IHR9</accession>
<sequence length="178" mass="20888">MFFKFRFIKNITAMSYIVVGLFRNQAEADKVLLKLENAGYYDYSVSHSEKEMTKNVDIEKKNGFWNWLFDDNHLEKARFEYASIDHNTITVHLPTEQDAHIVRDILDNNGAVNVEETTQDYMTENYANAHREYVISESRNAKIIAKAKNNLFFTNSRRHHHHENWIADEPDGLGFKIS</sequence>
<reference evidence="1 2" key="1">
    <citation type="submission" date="2019-03" db="EMBL/GenBank/DDBJ databases">
        <title>Genomic Encyclopedia of Type Strains, Phase III (KMG-III): the genomes of soil and plant-associated and newly described type strains.</title>
        <authorList>
            <person name="Whitman W."/>
        </authorList>
    </citation>
    <scope>NUCLEOTIDE SEQUENCE [LARGE SCALE GENOMIC DNA]</scope>
    <source>
        <strain evidence="1 2">CGMCC 1.12802</strain>
    </source>
</reference>
<dbReference type="Proteomes" id="UP000295313">
    <property type="component" value="Unassembled WGS sequence"/>
</dbReference>
<comment type="caution">
    <text evidence="1">The sequence shown here is derived from an EMBL/GenBank/DDBJ whole genome shotgun (WGS) entry which is preliminary data.</text>
</comment>
<name>A0A4R8IHR9_9FLAO</name>
<gene>
    <name evidence="1" type="ORF">B0I22_0149</name>
</gene>
<proteinExistence type="predicted"/>
<protein>
    <submittedName>
        <fullName evidence="1">Uncharacterized protein</fullName>
    </submittedName>
</protein>
<evidence type="ECO:0000313" key="2">
    <source>
        <dbReference type="Proteomes" id="UP000295313"/>
    </source>
</evidence>
<evidence type="ECO:0000313" key="1">
    <source>
        <dbReference type="EMBL" id="TDX86049.1"/>
    </source>
</evidence>